<dbReference type="AlphaFoldDB" id="D4RW67"/>
<organism evidence="1 2">
    <name type="scientific">Eshraghiella crossota DSM 2876</name>
    <dbReference type="NCBI Taxonomy" id="511680"/>
    <lineage>
        <taxon>Bacteria</taxon>
        <taxon>Bacillati</taxon>
        <taxon>Bacillota</taxon>
        <taxon>Clostridia</taxon>
        <taxon>Lachnospirales</taxon>
        <taxon>Lachnospiraceae</taxon>
        <taxon>Eshraghiella</taxon>
    </lineage>
</organism>
<dbReference type="RefSeq" id="WP_005600847.1">
    <property type="nucleotide sequence ID" value="NZ_GG663519.1"/>
</dbReference>
<reference evidence="1 2" key="1">
    <citation type="submission" date="2010-02" db="EMBL/GenBank/DDBJ databases">
        <authorList>
            <person name="Weinstock G."/>
            <person name="Sodergren E."/>
            <person name="Clifton S."/>
            <person name="Fulton L."/>
            <person name="Fulton B."/>
            <person name="Courtney L."/>
            <person name="Fronick C."/>
            <person name="Harrison M."/>
            <person name="Strong C."/>
            <person name="Farmer C."/>
            <person name="Delahaunty K."/>
            <person name="Markovic C."/>
            <person name="Hall O."/>
            <person name="Minx P."/>
            <person name="Tomlinson C."/>
            <person name="Mitreva M."/>
            <person name="Nelson J."/>
            <person name="Hou S."/>
            <person name="Wollam A."/>
            <person name="Pepin K.H."/>
            <person name="Johnson M."/>
            <person name="Bhonagiri V."/>
            <person name="Zhang X."/>
            <person name="Suruliraj S."/>
            <person name="Warren W."/>
            <person name="Chinwalla A."/>
            <person name="Mardis E.R."/>
            <person name="Wilson R.K."/>
        </authorList>
    </citation>
    <scope>NUCLEOTIDE SEQUENCE [LARGE SCALE GENOMIC DNA]</scope>
    <source>
        <strain evidence="1 2">DSM 2876</strain>
    </source>
</reference>
<dbReference type="GeneID" id="98918561"/>
<keyword evidence="2" id="KW-1185">Reference proteome</keyword>
<dbReference type="EMBL" id="ABWN01000017">
    <property type="protein sequence ID" value="EFF69684.1"/>
    <property type="molecule type" value="Genomic_DNA"/>
</dbReference>
<proteinExistence type="predicted"/>
<dbReference type="HOGENOM" id="CLU_2068748_0_0_9"/>
<comment type="caution">
    <text evidence="1">The sequence shown here is derived from an EMBL/GenBank/DDBJ whole genome shotgun (WGS) entry which is preliminary data.</text>
</comment>
<dbReference type="Proteomes" id="UP000006238">
    <property type="component" value="Unassembled WGS sequence"/>
</dbReference>
<accession>D4RW67</accession>
<evidence type="ECO:0000313" key="2">
    <source>
        <dbReference type="Proteomes" id="UP000006238"/>
    </source>
</evidence>
<sequence>MKLEDIKKIKETKHPGIFNCIRYEYSNYEILVYKTNEDVTVTIHDKQDNMGVLIPRGNIIKILNKPDFVDSYSYIDLTFINSVHGDDVNEFISQISEINQLLRYKDFYFNEIEKLGEV</sequence>
<name>D4RW67_9FIRM</name>
<evidence type="ECO:0000313" key="1">
    <source>
        <dbReference type="EMBL" id="EFF69684.1"/>
    </source>
</evidence>
<protein>
    <submittedName>
        <fullName evidence="1">Uncharacterized protein</fullName>
    </submittedName>
</protein>
<gene>
    <name evidence="1" type="ORF">BUTYVIB_00197</name>
</gene>